<evidence type="ECO:0000313" key="2">
    <source>
        <dbReference type="EMBL" id="MBT9312190.1"/>
    </source>
</evidence>
<protein>
    <submittedName>
        <fullName evidence="2">DUF4168 domain-containing protein</fullName>
    </submittedName>
</protein>
<proteinExistence type="predicted"/>
<comment type="caution">
    <text evidence="2">The sequence shown here is derived from an EMBL/GenBank/DDBJ whole genome shotgun (WGS) entry which is preliminary data.</text>
</comment>
<reference evidence="2 3" key="1">
    <citation type="journal article" date="2021" name="Mar. Drugs">
        <title>Genome Reduction and Secondary Metabolism of the Marine Sponge-Associated Cyanobacterium Leptothoe.</title>
        <authorList>
            <person name="Konstantinou D."/>
            <person name="Popin R.V."/>
            <person name="Fewer D.P."/>
            <person name="Sivonen K."/>
            <person name="Gkelis S."/>
        </authorList>
    </citation>
    <scope>NUCLEOTIDE SEQUENCE [LARGE SCALE GENOMIC DNA]</scope>
    <source>
        <strain evidence="2 3">TAU-MAC 1615</strain>
    </source>
</reference>
<dbReference type="RefSeq" id="WP_215618086.1">
    <property type="nucleotide sequence ID" value="NZ_JADOER010000005.1"/>
</dbReference>
<organism evidence="2 3">
    <name type="scientific">Leptothoe kymatousa TAU-MAC 1615</name>
    <dbReference type="NCBI Taxonomy" id="2364775"/>
    <lineage>
        <taxon>Bacteria</taxon>
        <taxon>Bacillati</taxon>
        <taxon>Cyanobacteriota</taxon>
        <taxon>Cyanophyceae</taxon>
        <taxon>Nodosilineales</taxon>
        <taxon>Cymatolegaceae</taxon>
        <taxon>Leptothoe</taxon>
        <taxon>Leptothoe kymatousa</taxon>
    </lineage>
</organism>
<dbReference type="EMBL" id="JADOER010000005">
    <property type="protein sequence ID" value="MBT9312190.1"/>
    <property type="molecule type" value="Genomic_DNA"/>
</dbReference>
<dbReference type="Proteomes" id="UP001196661">
    <property type="component" value="Unassembled WGS sequence"/>
</dbReference>
<keyword evidence="3" id="KW-1185">Reference proteome</keyword>
<gene>
    <name evidence="2" type="ORF">IXB28_08240</name>
</gene>
<evidence type="ECO:0000259" key="1">
    <source>
        <dbReference type="Pfam" id="PF13767"/>
    </source>
</evidence>
<dbReference type="Pfam" id="PF13767">
    <property type="entry name" value="DUF4168"/>
    <property type="match status" value="1"/>
</dbReference>
<feature type="domain" description="DUF4168" evidence="1">
    <location>
        <begin position="45"/>
        <end position="148"/>
    </location>
</feature>
<evidence type="ECO:0000313" key="3">
    <source>
        <dbReference type="Proteomes" id="UP001196661"/>
    </source>
</evidence>
<accession>A0ABS5Y5D3</accession>
<dbReference type="InterPro" id="IPR025433">
    <property type="entry name" value="DUF4168"/>
</dbReference>
<sequence>MMLFRRSSYNWPRQRRWLLGVTLLTSIWLPLSSLWQSGHAQNFTDEEIGSYAMAVLAIEEIRIQAYEDVSDLMTIAKEDVTRHDLRCFNADGLNLKTLPRTVRSQVRRLVINYCNDAKQIVENSGLTTEKFNVITKNHRDDQALAEQIQSEIARQL</sequence>
<name>A0ABS5Y5D3_9CYAN</name>